<dbReference type="EMBL" id="PEUY01000032">
    <property type="protein sequence ID" value="PIV11027.1"/>
    <property type="molecule type" value="Genomic_DNA"/>
</dbReference>
<reference evidence="2" key="1">
    <citation type="submission" date="2017-09" db="EMBL/GenBank/DDBJ databases">
        <title>Depth-based differentiation of microbial function through sediment-hosted aquifers and enrichment of novel symbionts in the deep terrestrial subsurface.</title>
        <authorList>
            <person name="Probst A.J."/>
            <person name="Ladd B."/>
            <person name="Jarett J.K."/>
            <person name="Geller-Mcgrath D.E."/>
            <person name="Sieber C.M.K."/>
            <person name="Emerson J.B."/>
            <person name="Anantharaman K."/>
            <person name="Thomas B.C."/>
            <person name="Malmstrom R."/>
            <person name="Stieglmeier M."/>
            <person name="Klingl A."/>
            <person name="Woyke T."/>
            <person name="Ryan C.M."/>
            <person name="Banfield J.F."/>
        </authorList>
    </citation>
    <scope>NUCLEOTIDE SEQUENCE [LARGE SCALE GENOMIC DNA]</scope>
</reference>
<name>A0A2M7BWT5_9BACT</name>
<proteinExistence type="predicted"/>
<organism evidence="1 2">
    <name type="scientific">Candidatus Roizmanbacteria bacterium CG03_land_8_20_14_0_80_35_26</name>
    <dbReference type="NCBI Taxonomy" id="1974845"/>
    <lineage>
        <taxon>Bacteria</taxon>
        <taxon>Candidatus Roizmaniibacteriota</taxon>
    </lineage>
</organism>
<accession>A0A2M7BWT5</accession>
<evidence type="ECO:0000313" key="1">
    <source>
        <dbReference type="EMBL" id="PIV11027.1"/>
    </source>
</evidence>
<dbReference type="AlphaFoldDB" id="A0A2M7BWT5"/>
<sequence>MSDHYSENSENTRNLSIGDLYPVLKEKDALIHRIYMAGLGVGVYKDESPILATSGLFQCLGLTGYDASVKAGFLAHIAPSQTPQMVMNRLLTELGAKGVSRAKFDVTLLTPAFANPENVDAIIQKLTGNPLVNRLVIVDFFPNLKTQGAPVEGIALDLRNGQLLTYKPIKS</sequence>
<evidence type="ECO:0000313" key="2">
    <source>
        <dbReference type="Proteomes" id="UP000230673"/>
    </source>
</evidence>
<protein>
    <submittedName>
        <fullName evidence="1">Uncharacterized protein</fullName>
    </submittedName>
</protein>
<comment type="caution">
    <text evidence="1">The sequence shown here is derived from an EMBL/GenBank/DDBJ whole genome shotgun (WGS) entry which is preliminary data.</text>
</comment>
<dbReference type="Proteomes" id="UP000230673">
    <property type="component" value="Unassembled WGS sequence"/>
</dbReference>
<gene>
    <name evidence="1" type="ORF">COS50_02300</name>
</gene>